<dbReference type="GeneTree" id="ENSGT00940000163969"/>
<dbReference type="PANTHER" id="PTHR31751">
    <property type="entry name" value="SI:CH211-108C17.2-RELATED-RELATED"/>
    <property type="match status" value="1"/>
</dbReference>
<proteinExistence type="predicted"/>
<sequence>MLPPPSKFLLTMVRKCFLGCEGTSPLYGLPKAEPSRSRWLDFIFNPIPPTLPSLFLCRLHFTDGCFSNLRLFSNGFAKLLALREDAVPTLCGPMGEDASQHQDCSAHYRPFEHVGCQTDTPQSISTGTQTNSPVGMHSVGIQSARLKSTSVGTQLSMGSLKAHVRSKAMQTQVSPVSADFGTTAHLQDSLLTSTPIKGPGWRPSKRPRLELEEEEESDSSNESHKDPLDSTYNPGDSVLTEETDVSYETQPTPNEAKYIVFESCLKQLLENCPVCKGGCDLQQRRIGTYVAFTQKCLHCSYFRHWESQPMAGNTPIGNLQLSAAPYFTGSSFIQLQKVNIFTIIQICETHYWTFLKHRLCAFHVKVCEAMQLQIFQYDTFRRHARNYMEPAIVHKWKMDQQHHFQQQLRLGGSVAVGGDMRADSPGL</sequence>
<evidence type="ECO:0000256" key="4">
    <source>
        <dbReference type="ARBA" id="ARBA00023125"/>
    </source>
</evidence>
<dbReference type="SMART" id="SM00692">
    <property type="entry name" value="DM3"/>
    <property type="match status" value="1"/>
</dbReference>
<dbReference type="OMA" id="HETSIME"/>
<reference evidence="8" key="1">
    <citation type="submission" date="2025-08" db="UniProtKB">
        <authorList>
            <consortium name="Ensembl"/>
        </authorList>
    </citation>
    <scope>IDENTIFICATION</scope>
</reference>
<keyword evidence="1" id="KW-0479">Metal-binding</keyword>
<dbReference type="Pfam" id="PF05485">
    <property type="entry name" value="THAP"/>
    <property type="match status" value="1"/>
</dbReference>
<evidence type="ECO:0000313" key="9">
    <source>
        <dbReference type="Proteomes" id="UP000694546"/>
    </source>
</evidence>
<feature type="region of interest" description="Disordered" evidence="6">
    <location>
        <begin position="191"/>
        <end position="249"/>
    </location>
</feature>
<evidence type="ECO:0000256" key="2">
    <source>
        <dbReference type="ARBA" id="ARBA00022771"/>
    </source>
</evidence>
<dbReference type="Ensembl" id="ENSGMOT00000028067.1">
    <property type="protein sequence ID" value="ENSGMOP00000067336.1"/>
    <property type="gene ID" value="ENSGMOG00000032266.1"/>
</dbReference>
<evidence type="ECO:0000256" key="5">
    <source>
        <dbReference type="PROSITE-ProRule" id="PRU00309"/>
    </source>
</evidence>
<reference evidence="8" key="2">
    <citation type="submission" date="2025-09" db="UniProtKB">
        <authorList>
            <consortium name="Ensembl"/>
        </authorList>
    </citation>
    <scope>IDENTIFICATION</scope>
</reference>
<evidence type="ECO:0000259" key="7">
    <source>
        <dbReference type="PROSITE" id="PS50950"/>
    </source>
</evidence>
<dbReference type="PROSITE" id="PS50950">
    <property type="entry name" value="ZF_THAP"/>
    <property type="match status" value="1"/>
</dbReference>
<keyword evidence="9" id="KW-1185">Reference proteome</keyword>
<feature type="domain" description="THAP-type" evidence="7">
    <location>
        <begin position="12"/>
        <end position="91"/>
    </location>
</feature>
<protein>
    <recommendedName>
        <fullName evidence="7">THAP-type domain-containing protein</fullName>
    </recommendedName>
</protein>
<dbReference type="InterPro" id="IPR006612">
    <property type="entry name" value="THAP_Znf"/>
</dbReference>
<dbReference type="AlphaFoldDB" id="A0A8C5CUU2"/>
<dbReference type="GO" id="GO:0008270">
    <property type="term" value="F:zinc ion binding"/>
    <property type="evidence" value="ECO:0007669"/>
    <property type="project" value="UniProtKB-KW"/>
</dbReference>
<dbReference type="GO" id="GO:0003677">
    <property type="term" value="F:DNA binding"/>
    <property type="evidence" value="ECO:0007669"/>
    <property type="project" value="UniProtKB-UniRule"/>
</dbReference>
<name>A0A8C5CUU2_GADMO</name>
<dbReference type="Proteomes" id="UP000694546">
    <property type="component" value="Unassembled WGS sequence"/>
</dbReference>
<accession>A0A8C5CUU2</accession>
<evidence type="ECO:0000256" key="3">
    <source>
        <dbReference type="ARBA" id="ARBA00022833"/>
    </source>
</evidence>
<dbReference type="PANTHER" id="PTHR31751:SF44">
    <property type="entry name" value="SI:CH211-211K8.4-RELATED"/>
    <property type="match status" value="1"/>
</dbReference>
<dbReference type="SMART" id="SM00980">
    <property type="entry name" value="THAP"/>
    <property type="match status" value="1"/>
</dbReference>
<dbReference type="SUPFAM" id="SSF57716">
    <property type="entry name" value="Glucocorticoid receptor-like (DNA-binding domain)"/>
    <property type="match status" value="1"/>
</dbReference>
<evidence type="ECO:0000256" key="1">
    <source>
        <dbReference type="ARBA" id="ARBA00022723"/>
    </source>
</evidence>
<organism evidence="8 9">
    <name type="scientific">Gadus morhua</name>
    <name type="common">Atlantic cod</name>
    <dbReference type="NCBI Taxonomy" id="8049"/>
    <lineage>
        <taxon>Eukaryota</taxon>
        <taxon>Metazoa</taxon>
        <taxon>Chordata</taxon>
        <taxon>Craniata</taxon>
        <taxon>Vertebrata</taxon>
        <taxon>Euteleostomi</taxon>
        <taxon>Actinopterygii</taxon>
        <taxon>Neopterygii</taxon>
        <taxon>Teleostei</taxon>
        <taxon>Neoteleostei</taxon>
        <taxon>Acanthomorphata</taxon>
        <taxon>Zeiogadaria</taxon>
        <taxon>Gadariae</taxon>
        <taxon>Gadiformes</taxon>
        <taxon>Gadoidei</taxon>
        <taxon>Gadidae</taxon>
        <taxon>Gadus</taxon>
    </lineage>
</organism>
<keyword evidence="4 5" id="KW-0238">DNA-binding</keyword>
<evidence type="ECO:0000256" key="6">
    <source>
        <dbReference type="SAM" id="MobiDB-lite"/>
    </source>
</evidence>
<keyword evidence="2 5" id="KW-0863">Zinc-finger</keyword>
<keyword evidence="3" id="KW-0862">Zinc</keyword>
<evidence type="ECO:0000313" key="8">
    <source>
        <dbReference type="Ensembl" id="ENSGMOP00000067336.1"/>
    </source>
</evidence>